<organism evidence="3 4">
    <name type="scientific">Stylonychia lemnae</name>
    <name type="common">Ciliate</name>
    <dbReference type="NCBI Taxonomy" id="5949"/>
    <lineage>
        <taxon>Eukaryota</taxon>
        <taxon>Sar</taxon>
        <taxon>Alveolata</taxon>
        <taxon>Ciliophora</taxon>
        <taxon>Intramacronucleata</taxon>
        <taxon>Spirotrichea</taxon>
        <taxon>Stichotrichia</taxon>
        <taxon>Sporadotrichida</taxon>
        <taxon>Oxytrichidae</taxon>
        <taxon>Stylonychinae</taxon>
        <taxon>Stylonychia</taxon>
    </lineage>
</organism>
<protein>
    <recommendedName>
        <fullName evidence="5">Basal body-orientation factor 1</fullName>
    </recommendedName>
</protein>
<dbReference type="OrthoDB" id="441129at2759"/>
<evidence type="ECO:0000256" key="1">
    <source>
        <dbReference type="SAM" id="Coils"/>
    </source>
</evidence>
<dbReference type="PANTHER" id="PTHR14845">
    <property type="entry name" value="COILED-COIL DOMAIN-CONTAINING 166"/>
    <property type="match status" value="1"/>
</dbReference>
<feature type="region of interest" description="Disordered" evidence="2">
    <location>
        <begin position="394"/>
        <end position="479"/>
    </location>
</feature>
<sequence length="479" mass="56823">MIDKERIDQKIKAHDDEKLKITRTLQSQVDEKAEKIAKNMKKLEDLEQNSDKINEQLRENFQRQLNELTKKQEAEIYHTEHQMNDLSDDLQQLDNFKKNHRQKEDELEAERMRYEQLQKQLQNLKEQGRLEQVRLKQRIEDQYAKFLEDFKKRAQSDAEKNISEIERNIQAQNQRLEDEVLLQQYELEFMEKRNRNLGDENKKYNDDLRSKQETVEEYAKKQYEQNNKIKMLKTKIELLEKRLSDIVQNFEKEKELLKFQNEQIIKEQSEEIRTLRESIRLKSKEIKNLKALCQMILDQRSDIEQFFLEALEQVKEEKRRKLLAQGLVSQPQQPQFLPLIDPQGKFGKSNFERDQRSSQVLNEKRQVELADLDWEDRERVLRLMFSKMNTGQPASNWRVAGASRGNEGRTSAGIASKRTGGNDGNQALNQSFREDEEGEYDQEVDEADLASNTNIFRKTNADEYGGSVATTKKGSQKWE</sequence>
<proteinExistence type="predicted"/>
<reference evidence="3 4" key="1">
    <citation type="submission" date="2014-06" db="EMBL/GenBank/DDBJ databases">
        <authorList>
            <person name="Swart Estienne"/>
        </authorList>
    </citation>
    <scope>NUCLEOTIDE SEQUENCE [LARGE SCALE GENOMIC DNA]</scope>
    <source>
        <strain evidence="3 4">130c</strain>
    </source>
</reference>
<dbReference type="Proteomes" id="UP000039865">
    <property type="component" value="Unassembled WGS sequence"/>
</dbReference>
<keyword evidence="4" id="KW-1185">Reference proteome</keyword>
<feature type="coiled-coil region" evidence="1">
    <location>
        <begin position="26"/>
        <end position="292"/>
    </location>
</feature>
<name>A0A078ASD3_STYLE</name>
<keyword evidence="1" id="KW-0175">Coiled coil</keyword>
<gene>
    <name evidence="3" type="primary">Contig827.g901</name>
    <name evidence="3" type="ORF">STYLEM_14159</name>
</gene>
<dbReference type="EMBL" id="CCKQ01013425">
    <property type="protein sequence ID" value="CDW85089.1"/>
    <property type="molecule type" value="Genomic_DNA"/>
</dbReference>
<dbReference type="InParanoid" id="A0A078ASD3"/>
<dbReference type="AlphaFoldDB" id="A0A078ASD3"/>
<evidence type="ECO:0008006" key="5">
    <source>
        <dbReference type="Google" id="ProtNLM"/>
    </source>
</evidence>
<evidence type="ECO:0000313" key="3">
    <source>
        <dbReference type="EMBL" id="CDW85089.1"/>
    </source>
</evidence>
<evidence type="ECO:0000256" key="2">
    <source>
        <dbReference type="SAM" id="MobiDB-lite"/>
    </source>
</evidence>
<dbReference type="PANTHER" id="PTHR14845:SF0">
    <property type="entry name" value="DUF4515 DOMAIN-CONTAINING PROTEIN"/>
    <property type="match status" value="1"/>
</dbReference>
<evidence type="ECO:0000313" key="4">
    <source>
        <dbReference type="Proteomes" id="UP000039865"/>
    </source>
</evidence>
<accession>A0A078ASD3</accession>
<dbReference type="OMA" id="YISDLTW"/>
<feature type="compositionally biased region" description="Acidic residues" evidence="2">
    <location>
        <begin position="434"/>
        <end position="448"/>
    </location>
</feature>